<dbReference type="CDD" id="cd02241">
    <property type="entry name" value="cupin_OxOx"/>
    <property type="match status" value="1"/>
</dbReference>
<feature type="binding site" evidence="12">
    <location>
        <position position="99"/>
    </location>
    <ligand>
        <name>Mn(2+)</name>
        <dbReference type="ChEBI" id="CHEBI:29035"/>
    </ligand>
</feature>
<dbReference type="Proteomes" id="UP000655225">
    <property type="component" value="Unassembled WGS sequence"/>
</dbReference>
<dbReference type="InterPro" id="IPR011051">
    <property type="entry name" value="RmlC_Cupin_sf"/>
</dbReference>
<dbReference type="FunFam" id="2.60.120.10:FF:000098">
    <property type="entry name" value="Germin-like protein 9-3"/>
    <property type="match status" value="1"/>
</dbReference>
<comment type="similarity">
    <text evidence="3 13">Belongs to the germin family.</text>
</comment>
<proteinExistence type="inferred from homology"/>
<dbReference type="SMART" id="SM00835">
    <property type="entry name" value="Cupin_1"/>
    <property type="match status" value="1"/>
</dbReference>
<dbReference type="InterPro" id="IPR001929">
    <property type="entry name" value="Germin"/>
</dbReference>
<evidence type="ECO:0000256" key="6">
    <source>
        <dbReference type="ARBA" id="ARBA00022525"/>
    </source>
</evidence>
<keyword evidence="8 13" id="KW-0732">Signal</keyword>
<dbReference type="Gene3D" id="2.60.120.10">
    <property type="entry name" value="Jelly Rolls"/>
    <property type="match status" value="1"/>
</dbReference>
<keyword evidence="9" id="KW-0325">Glycoprotein</keyword>
<keyword evidence="6 13" id="KW-0964">Secreted</keyword>
<evidence type="ECO:0000256" key="11">
    <source>
        <dbReference type="PIRSR" id="PIRSR601929-1"/>
    </source>
</evidence>
<evidence type="ECO:0000256" key="12">
    <source>
        <dbReference type="PIRSR" id="PIRSR601929-2"/>
    </source>
</evidence>
<keyword evidence="5 13" id="KW-0052">Apoplast</keyword>
<comment type="subunit">
    <text evidence="4">Oligomer (believed to be a pentamer but probably hexamer).</text>
</comment>
<evidence type="ECO:0000256" key="9">
    <source>
        <dbReference type="ARBA" id="ARBA00023180"/>
    </source>
</evidence>
<evidence type="ECO:0000256" key="4">
    <source>
        <dbReference type="ARBA" id="ARBA00011268"/>
    </source>
</evidence>
<dbReference type="AlphaFoldDB" id="A0A834YZ35"/>
<evidence type="ECO:0000256" key="8">
    <source>
        <dbReference type="ARBA" id="ARBA00022729"/>
    </source>
</evidence>
<dbReference type="PRINTS" id="PR00325">
    <property type="entry name" value="GERMIN"/>
</dbReference>
<keyword evidence="7 11" id="KW-0479">Metal-binding</keyword>
<accession>A0A834YZ35</accession>
<dbReference type="Pfam" id="PF00190">
    <property type="entry name" value="Cupin_1"/>
    <property type="match status" value="1"/>
</dbReference>
<feature type="signal peptide" evidence="13">
    <location>
        <begin position="1"/>
        <end position="25"/>
    </location>
</feature>
<name>A0A834YZ35_TETSI</name>
<feature type="binding site" evidence="12">
    <location>
        <position position="145"/>
    </location>
    <ligand>
        <name>Mn(2+)</name>
        <dbReference type="ChEBI" id="CHEBI:29035"/>
    </ligand>
</feature>
<dbReference type="SUPFAM" id="SSF51182">
    <property type="entry name" value="RmlC-like cupins"/>
    <property type="match status" value="1"/>
</dbReference>
<evidence type="ECO:0000313" key="16">
    <source>
        <dbReference type="Proteomes" id="UP000655225"/>
    </source>
</evidence>
<evidence type="ECO:0000256" key="1">
    <source>
        <dbReference type="ARBA" id="ARBA00003629"/>
    </source>
</evidence>
<feature type="binding site" evidence="12">
    <location>
        <position position="106"/>
    </location>
    <ligand>
        <name>Mn(2+)</name>
        <dbReference type="ChEBI" id="CHEBI:29035"/>
    </ligand>
</feature>
<feature type="binding site" evidence="12">
    <location>
        <position position="101"/>
    </location>
    <ligand>
        <name>Mn(2+)</name>
        <dbReference type="ChEBI" id="CHEBI:29035"/>
    </ligand>
</feature>
<protein>
    <recommendedName>
        <fullName evidence="13">Germin-like protein</fullName>
    </recommendedName>
</protein>
<evidence type="ECO:0000256" key="7">
    <source>
        <dbReference type="ARBA" id="ARBA00022723"/>
    </source>
</evidence>
<feature type="binding site" evidence="11">
    <location>
        <position position="101"/>
    </location>
    <ligand>
        <name>oxalate</name>
        <dbReference type="ChEBI" id="CHEBI:30623"/>
    </ligand>
</feature>
<dbReference type="EMBL" id="JABCRI010000013">
    <property type="protein sequence ID" value="KAF8395411.1"/>
    <property type="molecule type" value="Genomic_DNA"/>
</dbReference>
<evidence type="ECO:0000256" key="10">
    <source>
        <dbReference type="ARBA" id="ARBA00023211"/>
    </source>
</evidence>
<feature type="binding site" evidence="11">
    <location>
        <position position="96"/>
    </location>
    <ligand>
        <name>oxalate</name>
        <dbReference type="ChEBI" id="CHEBI:30623"/>
    </ligand>
</feature>
<evidence type="ECO:0000259" key="14">
    <source>
        <dbReference type="SMART" id="SM00835"/>
    </source>
</evidence>
<evidence type="ECO:0000256" key="3">
    <source>
        <dbReference type="ARBA" id="ARBA00007456"/>
    </source>
</evidence>
<keyword evidence="10 11" id="KW-0464">Manganese</keyword>
<dbReference type="GO" id="GO:0030145">
    <property type="term" value="F:manganese ion binding"/>
    <property type="evidence" value="ECO:0007669"/>
    <property type="project" value="UniProtKB-UniRule"/>
</dbReference>
<evidence type="ECO:0000313" key="15">
    <source>
        <dbReference type="EMBL" id="KAF8395411.1"/>
    </source>
</evidence>
<evidence type="ECO:0000256" key="13">
    <source>
        <dbReference type="RuleBase" id="RU366015"/>
    </source>
</evidence>
<dbReference type="PANTHER" id="PTHR31238">
    <property type="entry name" value="GERMIN-LIKE PROTEIN SUBFAMILY 3 MEMBER 3"/>
    <property type="match status" value="1"/>
</dbReference>
<sequence>MALSLSKDGFFLLLASMAFARIVQAGDPDITSDFIFPPNTIAVNESFFTHTGFRNLVGAAPPAAFKVTKATLVEFPALSGQSVSYALLQFPAGAINPPHLHPRSAELLFIMDGCIEVGLIDTTNKLFVQTLQKGDMFLFPKGLVHYLYNINAQYPAVALSAFGSANAGSVSIPGTIFASGITDDVLTKSFKTEIATIQKLKAGLVPNV</sequence>
<gene>
    <name evidence="15" type="ORF">HHK36_019357</name>
</gene>
<dbReference type="OrthoDB" id="1546383at2759"/>
<dbReference type="OMA" id="DPPINAN"/>
<feature type="domain" description="Cupin type-1" evidence="14">
    <location>
        <begin position="54"/>
        <end position="198"/>
    </location>
</feature>
<reference evidence="15 16" key="1">
    <citation type="submission" date="2020-04" db="EMBL/GenBank/DDBJ databases">
        <title>Plant Genome Project.</title>
        <authorList>
            <person name="Zhang R.-G."/>
        </authorList>
    </citation>
    <scope>NUCLEOTIDE SEQUENCE [LARGE SCALE GENOMIC DNA]</scope>
    <source>
        <strain evidence="15">YNK0</strain>
        <tissue evidence="15">Leaf</tissue>
    </source>
</reference>
<comment type="function">
    <text evidence="1">May play a role in plant defense. Probably has no oxalate oxidase activity even if the active site is conserved.</text>
</comment>
<organism evidence="15 16">
    <name type="scientific">Tetracentron sinense</name>
    <name type="common">Spur-leaf</name>
    <dbReference type="NCBI Taxonomy" id="13715"/>
    <lineage>
        <taxon>Eukaryota</taxon>
        <taxon>Viridiplantae</taxon>
        <taxon>Streptophyta</taxon>
        <taxon>Embryophyta</taxon>
        <taxon>Tracheophyta</taxon>
        <taxon>Spermatophyta</taxon>
        <taxon>Magnoliopsida</taxon>
        <taxon>Trochodendrales</taxon>
        <taxon>Trochodendraceae</taxon>
        <taxon>Tetracentron</taxon>
    </lineage>
</organism>
<evidence type="ECO:0000256" key="5">
    <source>
        <dbReference type="ARBA" id="ARBA00022523"/>
    </source>
</evidence>
<dbReference type="GO" id="GO:0048046">
    <property type="term" value="C:apoplast"/>
    <property type="evidence" value="ECO:0007669"/>
    <property type="project" value="UniProtKB-SubCell"/>
</dbReference>
<dbReference type="InterPro" id="IPR006045">
    <property type="entry name" value="Cupin_1"/>
</dbReference>
<dbReference type="InterPro" id="IPR014710">
    <property type="entry name" value="RmlC-like_jellyroll"/>
</dbReference>
<evidence type="ECO:0000256" key="2">
    <source>
        <dbReference type="ARBA" id="ARBA00004271"/>
    </source>
</evidence>
<keyword evidence="16" id="KW-1185">Reference proteome</keyword>
<feature type="binding site" evidence="11">
    <location>
        <position position="106"/>
    </location>
    <ligand>
        <name>oxalate</name>
        <dbReference type="ChEBI" id="CHEBI:30623"/>
    </ligand>
</feature>
<comment type="subcellular location">
    <subcellularLocation>
        <location evidence="2 13">Secreted</location>
        <location evidence="2 13">Extracellular space</location>
        <location evidence="2 13">Apoplast</location>
    </subcellularLocation>
</comment>
<feature type="chain" id="PRO_5033100222" description="Germin-like protein" evidence="13">
    <location>
        <begin position="26"/>
        <end position="208"/>
    </location>
</feature>
<comment type="caution">
    <text evidence="15">The sequence shown here is derived from an EMBL/GenBank/DDBJ whole genome shotgun (WGS) entry which is preliminary data.</text>
</comment>